<feature type="region of interest" description="Disordered" evidence="6">
    <location>
        <begin position="320"/>
        <end position="354"/>
    </location>
</feature>
<keyword evidence="4 5" id="KW-0539">Nucleus</keyword>
<dbReference type="PANTHER" id="PTHR11514">
    <property type="entry name" value="MYC"/>
    <property type="match status" value="1"/>
</dbReference>
<dbReference type="OrthoDB" id="677168at2759"/>
<evidence type="ECO:0000313" key="9">
    <source>
        <dbReference type="Proteomes" id="UP000298416"/>
    </source>
</evidence>
<dbReference type="SUPFAM" id="SSF47459">
    <property type="entry name" value="HLH, helix-loop-helix DNA-binding domain"/>
    <property type="match status" value="1"/>
</dbReference>
<dbReference type="EMBL" id="PNBA02000003">
    <property type="protein sequence ID" value="KAG6429118.1"/>
    <property type="molecule type" value="Genomic_DNA"/>
</dbReference>
<gene>
    <name evidence="8" type="ORF">SASPL_107157</name>
</gene>
<evidence type="ECO:0000313" key="8">
    <source>
        <dbReference type="EMBL" id="KAG6429118.1"/>
    </source>
</evidence>
<dbReference type="InterPro" id="IPR011598">
    <property type="entry name" value="bHLH_dom"/>
</dbReference>
<dbReference type="SMART" id="SM00353">
    <property type="entry name" value="HLH"/>
    <property type="match status" value="1"/>
</dbReference>
<evidence type="ECO:0000256" key="5">
    <source>
        <dbReference type="RuleBase" id="RU369104"/>
    </source>
</evidence>
<dbReference type="GO" id="GO:0000976">
    <property type="term" value="F:transcription cis-regulatory region binding"/>
    <property type="evidence" value="ECO:0007669"/>
    <property type="project" value="TreeGrafter"/>
</dbReference>
<comment type="caution">
    <text evidence="8">The sequence shown here is derived from an EMBL/GenBank/DDBJ whole genome shotgun (WGS) entry which is preliminary data.</text>
</comment>
<evidence type="ECO:0000256" key="2">
    <source>
        <dbReference type="ARBA" id="ARBA00023015"/>
    </source>
</evidence>
<organism evidence="8">
    <name type="scientific">Salvia splendens</name>
    <name type="common">Scarlet sage</name>
    <dbReference type="NCBI Taxonomy" id="180675"/>
    <lineage>
        <taxon>Eukaryota</taxon>
        <taxon>Viridiplantae</taxon>
        <taxon>Streptophyta</taxon>
        <taxon>Embryophyta</taxon>
        <taxon>Tracheophyta</taxon>
        <taxon>Spermatophyta</taxon>
        <taxon>Magnoliopsida</taxon>
        <taxon>eudicotyledons</taxon>
        <taxon>Gunneridae</taxon>
        <taxon>Pentapetalae</taxon>
        <taxon>asterids</taxon>
        <taxon>lamiids</taxon>
        <taxon>Lamiales</taxon>
        <taxon>Lamiaceae</taxon>
        <taxon>Nepetoideae</taxon>
        <taxon>Mentheae</taxon>
        <taxon>Salviinae</taxon>
        <taxon>Salvia</taxon>
        <taxon>Salvia subgen. Calosphace</taxon>
        <taxon>core Calosphace</taxon>
    </lineage>
</organism>
<keyword evidence="3 5" id="KW-0804">Transcription</keyword>
<dbReference type="InterPro" id="IPR025610">
    <property type="entry name" value="MYC/MYB_N"/>
</dbReference>
<dbReference type="FunFam" id="4.10.280.10:FF:000078">
    <property type="entry name" value="Transcription factor bHLH13"/>
    <property type="match status" value="1"/>
</dbReference>
<keyword evidence="2 5" id="KW-0805">Transcription regulation</keyword>
<evidence type="ECO:0000256" key="1">
    <source>
        <dbReference type="ARBA" id="ARBA00004123"/>
    </source>
</evidence>
<reference evidence="8" key="2">
    <citation type="submission" date="2020-08" db="EMBL/GenBank/DDBJ databases">
        <title>Plant Genome Project.</title>
        <authorList>
            <person name="Zhang R.-G."/>
        </authorList>
    </citation>
    <scope>NUCLEOTIDE SEQUENCE</scope>
    <source>
        <strain evidence="8">Huo1</strain>
        <tissue evidence="8">Leaf</tissue>
    </source>
</reference>
<dbReference type="Pfam" id="PF00010">
    <property type="entry name" value="HLH"/>
    <property type="match status" value="1"/>
</dbReference>
<evidence type="ECO:0000256" key="6">
    <source>
        <dbReference type="SAM" id="MobiDB-lite"/>
    </source>
</evidence>
<dbReference type="Proteomes" id="UP000298416">
    <property type="component" value="Unassembled WGS sequence"/>
</dbReference>
<sequence length="493" mass="54486">MGSKFWLKDEDKAVVERVVGNEAAEYLAWLASNNVLLEFSPSCGDLGVQQALVKIVEGSDWTYAIYWHVSKSKSGRSALIWGDGHCREPKEGEGEDGNVSKNEKSVDGDGRRWVLHKIHACLGGSEEDNVAAKLEKVSDVEMFYLTSMYLAFPFDKPSIPSQSFNSGRSIWVSDAKSCLERYESRSYLAKLACLETVVFVPTKSGVVEIGSRSSIPEDRSVIQSAKSIVVKPSLAAQAKAAPKIFGQELSVGRSGSGPISISFSPKVEDDSVYSVESYDLQTLLGGAQMYGNSSNGHRNDDSDVKLLSQSIISNTEQARDDSFLISDERKPRKRGRKPANGREEPLNHVEAERQRREKLNQRFYALRAVVPNISKMDKASLLGDAIAYIADLQTKIRIMETEKGILNGNEYHCTIQDIEFQERHEDAVVRVSCPLDSHPVSGVIKELKEHQVSTQESTISLTEHGEVIHTFSIHTQDGAAQHLKDKLAAALLN</sequence>
<evidence type="ECO:0000259" key="7">
    <source>
        <dbReference type="PROSITE" id="PS50888"/>
    </source>
</evidence>
<evidence type="ECO:0000256" key="4">
    <source>
        <dbReference type="ARBA" id="ARBA00023242"/>
    </source>
</evidence>
<name>A0A8X9A5G6_SALSN</name>
<dbReference type="InterPro" id="IPR036638">
    <property type="entry name" value="HLH_DNA-bd_sf"/>
</dbReference>
<dbReference type="AlphaFoldDB" id="A0A8X9A5G6"/>
<protein>
    <recommendedName>
        <fullName evidence="5">Transcription factor</fullName>
        <shortName evidence="5">bHLH transcription factor</shortName>
    </recommendedName>
    <alternativeName>
        <fullName evidence="5">Basic helix-loop-helix protein</fullName>
    </alternativeName>
</protein>
<dbReference type="GO" id="GO:0003700">
    <property type="term" value="F:DNA-binding transcription factor activity"/>
    <property type="evidence" value="ECO:0007669"/>
    <property type="project" value="InterPro"/>
</dbReference>
<comment type="subcellular location">
    <subcellularLocation>
        <location evidence="1 5">Nucleus</location>
    </subcellularLocation>
</comment>
<feature type="compositionally biased region" description="Basic and acidic residues" evidence="6">
    <location>
        <begin position="320"/>
        <end position="330"/>
    </location>
</feature>
<feature type="domain" description="BHLH" evidence="7">
    <location>
        <begin position="343"/>
        <end position="392"/>
    </location>
</feature>
<dbReference type="CDD" id="cd11449">
    <property type="entry name" value="bHLH_AtAIB_like"/>
    <property type="match status" value="1"/>
</dbReference>
<dbReference type="GO" id="GO:0046983">
    <property type="term" value="F:protein dimerization activity"/>
    <property type="evidence" value="ECO:0007669"/>
    <property type="project" value="InterPro"/>
</dbReference>
<dbReference type="InterPro" id="IPR045084">
    <property type="entry name" value="AIB/MYC-like"/>
</dbReference>
<proteinExistence type="predicted"/>
<evidence type="ECO:0000256" key="3">
    <source>
        <dbReference type="ARBA" id="ARBA00023163"/>
    </source>
</evidence>
<feature type="compositionally biased region" description="Basic and acidic residues" evidence="6">
    <location>
        <begin position="340"/>
        <end position="354"/>
    </location>
</feature>
<accession>A0A8X9A5G6</accession>
<reference evidence="8" key="1">
    <citation type="submission" date="2018-01" db="EMBL/GenBank/DDBJ databases">
        <authorList>
            <person name="Mao J.F."/>
        </authorList>
    </citation>
    <scope>NUCLEOTIDE SEQUENCE</scope>
    <source>
        <strain evidence="8">Huo1</strain>
        <tissue evidence="8">Leaf</tissue>
    </source>
</reference>
<dbReference type="Pfam" id="PF14215">
    <property type="entry name" value="bHLH-MYC_N"/>
    <property type="match status" value="1"/>
</dbReference>
<dbReference type="PANTHER" id="PTHR11514:SF53">
    <property type="entry name" value="TRANSCRIPTION FACTOR BHLH3"/>
    <property type="match status" value="1"/>
</dbReference>
<dbReference type="PROSITE" id="PS50888">
    <property type="entry name" value="BHLH"/>
    <property type="match status" value="1"/>
</dbReference>
<keyword evidence="9" id="KW-1185">Reference proteome</keyword>
<dbReference type="GO" id="GO:0005634">
    <property type="term" value="C:nucleus"/>
    <property type="evidence" value="ECO:0007669"/>
    <property type="project" value="UniProtKB-SubCell"/>
</dbReference>
<dbReference type="Gene3D" id="4.10.280.10">
    <property type="entry name" value="Helix-loop-helix DNA-binding domain"/>
    <property type="match status" value="1"/>
</dbReference>